<dbReference type="InterPro" id="IPR009080">
    <property type="entry name" value="tRNAsynth_Ia_anticodon-bd"/>
</dbReference>
<dbReference type="GO" id="GO:0002161">
    <property type="term" value="F:aminoacyl-tRNA deacylase activity"/>
    <property type="evidence" value="ECO:0007669"/>
    <property type="project" value="InterPro"/>
</dbReference>
<dbReference type="PRINTS" id="PR00985">
    <property type="entry name" value="TRNASYNTHLEU"/>
</dbReference>
<evidence type="ECO:0000256" key="7">
    <source>
        <dbReference type="ARBA" id="ARBA00023146"/>
    </source>
</evidence>
<name>A0A0G0KZZ6_9BACT</name>
<dbReference type="Gene3D" id="3.10.20.590">
    <property type="match status" value="1"/>
</dbReference>
<evidence type="ECO:0000256" key="10">
    <source>
        <dbReference type="RuleBase" id="RU363035"/>
    </source>
</evidence>
<evidence type="ECO:0000256" key="6">
    <source>
        <dbReference type="ARBA" id="ARBA00022917"/>
    </source>
</evidence>
<keyword evidence="6 9" id="KW-0648">Protein biosynthesis</keyword>
<dbReference type="Gene3D" id="3.90.740.10">
    <property type="entry name" value="Valyl/Leucyl/Isoleucyl-tRNA synthetase, editing domain"/>
    <property type="match status" value="1"/>
</dbReference>
<dbReference type="InterPro" id="IPR001412">
    <property type="entry name" value="aa-tRNA-synth_I_CS"/>
</dbReference>
<comment type="subcellular location">
    <subcellularLocation>
        <location evidence="9">Cytoplasm</location>
    </subcellularLocation>
</comment>
<dbReference type="InterPro" id="IPR025709">
    <property type="entry name" value="Leu_tRNA-synth_edit"/>
</dbReference>
<evidence type="ECO:0000256" key="3">
    <source>
        <dbReference type="ARBA" id="ARBA00022598"/>
    </source>
</evidence>
<dbReference type="InterPro" id="IPR014729">
    <property type="entry name" value="Rossmann-like_a/b/a_fold"/>
</dbReference>
<dbReference type="PANTHER" id="PTHR43740:SF2">
    <property type="entry name" value="LEUCINE--TRNA LIGASE, MITOCHONDRIAL"/>
    <property type="match status" value="1"/>
</dbReference>
<protein>
    <recommendedName>
        <fullName evidence="9">Leucine--tRNA ligase</fullName>
        <ecNumber evidence="9">6.1.1.4</ecNumber>
    </recommendedName>
    <alternativeName>
        <fullName evidence="9">Leucyl-tRNA synthetase</fullName>
        <shortName evidence="9">LeuRS</shortName>
    </alternativeName>
</protein>
<dbReference type="PATRIC" id="fig|1618570.3.peg.1322"/>
<comment type="catalytic activity">
    <reaction evidence="8 9">
        <text>tRNA(Leu) + L-leucine + ATP = L-leucyl-tRNA(Leu) + AMP + diphosphate</text>
        <dbReference type="Rhea" id="RHEA:11688"/>
        <dbReference type="Rhea" id="RHEA-COMP:9613"/>
        <dbReference type="Rhea" id="RHEA-COMP:9622"/>
        <dbReference type="ChEBI" id="CHEBI:30616"/>
        <dbReference type="ChEBI" id="CHEBI:33019"/>
        <dbReference type="ChEBI" id="CHEBI:57427"/>
        <dbReference type="ChEBI" id="CHEBI:78442"/>
        <dbReference type="ChEBI" id="CHEBI:78494"/>
        <dbReference type="ChEBI" id="CHEBI:456215"/>
        <dbReference type="EC" id="6.1.1.4"/>
    </reaction>
</comment>
<dbReference type="GO" id="GO:0005524">
    <property type="term" value="F:ATP binding"/>
    <property type="evidence" value="ECO:0007669"/>
    <property type="project" value="UniProtKB-UniRule"/>
</dbReference>
<evidence type="ECO:0000256" key="8">
    <source>
        <dbReference type="ARBA" id="ARBA00047469"/>
    </source>
</evidence>
<dbReference type="STRING" id="1618570.UT08_C0019G0016"/>
<dbReference type="EC" id="6.1.1.4" evidence="9"/>
<dbReference type="CDD" id="cd07958">
    <property type="entry name" value="Anticodon_Ia_Leu_BEm"/>
    <property type="match status" value="1"/>
</dbReference>
<dbReference type="SUPFAM" id="SSF52374">
    <property type="entry name" value="Nucleotidylyl transferase"/>
    <property type="match status" value="1"/>
</dbReference>
<comment type="caution">
    <text evidence="9">Lacks conserved residue(s) required for the propagation of feature annotation.</text>
</comment>
<evidence type="ECO:0000256" key="2">
    <source>
        <dbReference type="ARBA" id="ARBA00022490"/>
    </source>
</evidence>
<dbReference type="Pfam" id="PF08264">
    <property type="entry name" value="Anticodon_1"/>
    <property type="match status" value="1"/>
</dbReference>
<keyword evidence="3 9" id="KW-0436">Ligase</keyword>
<evidence type="ECO:0000259" key="12">
    <source>
        <dbReference type="Pfam" id="PF08264"/>
    </source>
</evidence>
<organism evidence="14 15">
    <name type="scientific">Candidatus Woesebacteria bacterium GW2011_GWB1_38_8</name>
    <dbReference type="NCBI Taxonomy" id="1618570"/>
    <lineage>
        <taxon>Bacteria</taxon>
        <taxon>Candidatus Woeseibacteriota</taxon>
    </lineage>
</organism>
<evidence type="ECO:0000256" key="1">
    <source>
        <dbReference type="ARBA" id="ARBA00005594"/>
    </source>
</evidence>
<gene>
    <name evidence="9" type="primary">leuS</name>
    <name evidence="14" type="ORF">UT08_C0019G0016</name>
</gene>
<evidence type="ECO:0000256" key="4">
    <source>
        <dbReference type="ARBA" id="ARBA00022741"/>
    </source>
</evidence>
<evidence type="ECO:0000259" key="13">
    <source>
        <dbReference type="Pfam" id="PF13603"/>
    </source>
</evidence>
<evidence type="ECO:0000313" key="15">
    <source>
        <dbReference type="Proteomes" id="UP000034081"/>
    </source>
</evidence>
<sequence>MTSEAKLDSQKIENYWNKKWSENGVYYPKDMKGADKKFYNLWMFPYPSAEGVHMGTIFSSTGSDVYGRFKRMNGDDVFQPIGYDSFGIHSENYALKIGENPKKTMARVIPHYRDQFKKIGHGYDWSKTVTTSEPDYYKWTQWLFVQMFKAGLAYRKSSEVNWCPSCKTVLADEQVMTSAQAGKDPKDAQGKILEFKEGLMVCERCGTVVDKKVLEQWMFRITDYAERLLRGLKDINWTEKVKIGQANWIGKKQGINIEYQIEGKKQQIAVWTSRPDTNFGATFIVVAPEYARDKLLALISKDSIKIVSEYIKKSLSKSKEERMNEGRKKTGVFSGLYAINGLNDFKMPIWIADFVLAEVGTGAVVGVPGHDRRDFEFAKKYDLEIKRVVVGPDKDDGEIRNIDQVQEDEGKMINSDFLNGLDIHKATQKMMDYLEKKGWGKRTTNYHLRDWIISRQRYWGTPIPMIFCKNCASKGKSYFDSDTFKEFVKTIKIENPPAGRAGWKLKIGNSAAEWPSAGWWPEENLPVELSEISDYKPEGTGKGPLANHPEFFKVKCPYCGSDAERETDVSDTFLDSSWYFLRYPSTRSARSGQVPFDPEITKTWLPVDLYFGGAEHTVLHLMYSRFVTMALHDLGYLSFEEPFPWFYAHGLMIKDGAKMSKSRGNVVNPDEYIDKYGADTLRLYLMFMGPMDGYPDFRDTGIEGMRRFVGKVWQLYQITNSRPKDDQLLADKLQVTNEEAKNIAIKMHQTIKKVSEDMQEFKYNTAISAIMEYVNLLREITQDERRKTKDEKSNNNVSHISYYVSRSSEWDEALKNLALLLAPFAPFVMEEVWVNVLGEKYSIHKQPWPKYNAELVIEKNVTIAVQVNGKLRATIVMQTVQSDTQDEVTIKAKEDSNVKKWLEGKKIIKEVFVAGKLLNFVVA</sequence>
<evidence type="ECO:0000313" key="14">
    <source>
        <dbReference type="EMBL" id="KKQ84322.1"/>
    </source>
</evidence>
<dbReference type="GO" id="GO:0005737">
    <property type="term" value="C:cytoplasm"/>
    <property type="evidence" value="ECO:0007669"/>
    <property type="project" value="UniProtKB-SubCell"/>
</dbReference>
<dbReference type="Pfam" id="PF13603">
    <property type="entry name" value="tRNA-synt_1_2"/>
    <property type="match status" value="1"/>
</dbReference>
<feature type="binding site" evidence="9">
    <location>
        <position position="661"/>
    </location>
    <ligand>
        <name>ATP</name>
        <dbReference type="ChEBI" id="CHEBI:30616"/>
    </ligand>
</feature>
<comment type="caution">
    <text evidence="14">The sequence shown here is derived from an EMBL/GenBank/DDBJ whole genome shotgun (WGS) entry which is preliminary data.</text>
</comment>
<evidence type="ECO:0000256" key="9">
    <source>
        <dbReference type="HAMAP-Rule" id="MF_00049"/>
    </source>
</evidence>
<dbReference type="PANTHER" id="PTHR43740">
    <property type="entry name" value="LEUCYL-TRNA SYNTHETASE"/>
    <property type="match status" value="1"/>
</dbReference>
<reference evidence="14 15" key="1">
    <citation type="journal article" date="2015" name="Nature">
        <title>rRNA introns, odd ribosomes, and small enigmatic genomes across a large radiation of phyla.</title>
        <authorList>
            <person name="Brown C.T."/>
            <person name="Hug L.A."/>
            <person name="Thomas B.C."/>
            <person name="Sharon I."/>
            <person name="Castelle C.J."/>
            <person name="Singh A."/>
            <person name="Wilkins M.J."/>
            <person name="Williams K.H."/>
            <person name="Banfield J.F."/>
        </authorList>
    </citation>
    <scope>NUCLEOTIDE SEQUENCE [LARGE SCALE GENOMIC DNA]</scope>
</reference>
<dbReference type="Gene3D" id="1.10.730.10">
    <property type="entry name" value="Isoleucyl-tRNA Synthetase, Domain 1"/>
    <property type="match status" value="1"/>
</dbReference>
<keyword evidence="5 9" id="KW-0067">ATP-binding</keyword>
<dbReference type="GO" id="GO:0004823">
    <property type="term" value="F:leucine-tRNA ligase activity"/>
    <property type="evidence" value="ECO:0007669"/>
    <property type="project" value="UniProtKB-UniRule"/>
</dbReference>
<dbReference type="FunFam" id="1.10.730.10:FF:000002">
    <property type="entry name" value="Leucine--tRNA ligase"/>
    <property type="match status" value="1"/>
</dbReference>
<dbReference type="InterPro" id="IPR013155">
    <property type="entry name" value="M/V/L/I-tRNA-synth_anticd-bd"/>
</dbReference>
<keyword evidence="7 9" id="KW-0030">Aminoacyl-tRNA synthetase</keyword>
<dbReference type="PROSITE" id="PS00178">
    <property type="entry name" value="AA_TRNA_LIGASE_I"/>
    <property type="match status" value="1"/>
</dbReference>
<dbReference type="EMBL" id="LBVL01000019">
    <property type="protein sequence ID" value="KKQ84322.1"/>
    <property type="molecule type" value="Genomic_DNA"/>
</dbReference>
<dbReference type="Proteomes" id="UP000034081">
    <property type="component" value="Unassembled WGS sequence"/>
</dbReference>
<dbReference type="AlphaFoldDB" id="A0A0G0KZZ6"/>
<evidence type="ECO:0000256" key="5">
    <source>
        <dbReference type="ARBA" id="ARBA00022840"/>
    </source>
</evidence>
<dbReference type="Pfam" id="PF00133">
    <property type="entry name" value="tRNA-synt_1"/>
    <property type="match status" value="1"/>
</dbReference>
<feature type="short sequence motif" description="'KMSKS' region" evidence="9">
    <location>
        <begin position="658"/>
        <end position="662"/>
    </location>
</feature>
<dbReference type="InterPro" id="IPR002302">
    <property type="entry name" value="Leu-tRNA-ligase"/>
</dbReference>
<dbReference type="HAMAP" id="MF_00049_B">
    <property type="entry name" value="Leu_tRNA_synth_B"/>
    <property type="match status" value="1"/>
</dbReference>
<accession>A0A0G0KZZ6</accession>
<dbReference type="InterPro" id="IPR002300">
    <property type="entry name" value="aa-tRNA-synth_Ia"/>
</dbReference>
<feature type="domain" description="Leucyl-tRNA synthetase editing" evidence="13">
    <location>
        <begin position="247"/>
        <end position="435"/>
    </location>
</feature>
<dbReference type="GO" id="GO:0006429">
    <property type="term" value="P:leucyl-tRNA aminoacylation"/>
    <property type="evidence" value="ECO:0007669"/>
    <property type="project" value="UniProtKB-UniRule"/>
</dbReference>
<proteinExistence type="inferred from homology"/>
<evidence type="ECO:0000259" key="11">
    <source>
        <dbReference type="Pfam" id="PF00133"/>
    </source>
</evidence>
<feature type="domain" description="Aminoacyl-tRNA synthetase class Ia" evidence="11">
    <location>
        <begin position="563"/>
        <end position="686"/>
    </location>
</feature>
<dbReference type="SUPFAM" id="SSF50677">
    <property type="entry name" value="ValRS/IleRS/LeuRS editing domain"/>
    <property type="match status" value="1"/>
</dbReference>
<keyword evidence="4 9" id="KW-0547">Nucleotide-binding</keyword>
<dbReference type="Gene3D" id="3.40.50.620">
    <property type="entry name" value="HUPs"/>
    <property type="match status" value="2"/>
</dbReference>
<comment type="similarity">
    <text evidence="1 9 10">Belongs to the class-I aminoacyl-tRNA synthetase family.</text>
</comment>
<feature type="domain" description="Methionyl/Valyl/Leucyl/Isoleucyl-tRNA synthetase anticodon-binding" evidence="12">
    <location>
        <begin position="742"/>
        <end position="878"/>
    </location>
</feature>
<dbReference type="InterPro" id="IPR009008">
    <property type="entry name" value="Val/Leu/Ile-tRNA-synth_edit"/>
</dbReference>
<keyword evidence="2 9" id="KW-0963">Cytoplasm</keyword>
<dbReference type="SUPFAM" id="SSF47323">
    <property type="entry name" value="Anticodon-binding domain of a subclass of class I aminoacyl-tRNA synthetases"/>
    <property type="match status" value="1"/>
</dbReference>